<dbReference type="PANTHER" id="PTHR10622:SF10">
    <property type="entry name" value="HET DOMAIN-CONTAINING PROTEIN"/>
    <property type="match status" value="1"/>
</dbReference>
<dbReference type="PANTHER" id="PTHR10622">
    <property type="entry name" value="HET DOMAIN-CONTAINING PROTEIN"/>
    <property type="match status" value="1"/>
</dbReference>
<feature type="compositionally biased region" description="Acidic residues" evidence="1">
    <location>
        <begin position="503"/>
        <end position="518"/>
    </location>
</feature>
<name>A0A1R3RTY3_ASPC5</name>
<feature type="region of interest" description="Disordered" evidence="1">
    <location>
        <begin position="503"/>
        <end position="530"/>
    </location>
</feature>
<feature type="region of interest" description="Disordered" evidence="1">
    <location>
        <begin position="203"/>
        <end position="231"/>
    </location>
</feature>
<accession>A0A1R3RTY3</accession>
<organism evidence="3 4">
    <name type="scientific">Aspergillus carbonarius (strain ITEM 5010)</name>
    <dbReference type="NCBI Taxonomy" id="602072"/>
    <lineage>
        <taxon>Eukaryota</taxon>
        <taxon>Fungi</taxon>
        <taxon>Dikarya</taxon>
        <taxon>Ascomycota</taxon>
        <taxon>Pezizomycotina</taxon>
        <taxon>Eurotiomycetes</taxon>
        <taxon>Eurotiomycetidae</taxon>
        <taxon>Eurotiales</taxon>
        <taxon>Aspergillaceae</taxon>
        <taxon>Aspergillus</taxon>
        <taxon>Aspergillus subgen. Circumdati</taxon>
    </lineage>
</organism>
<dbReference type="Pfam" id="PF06985">
    <property type="entry name" value="HET"/>
    <property type="match status" value="1"/>
</dbReference>
<feature type="region of interest" description="Disordered" evidence="1">
    <location>
        <begin position="901"/>
        <end position="923"/>
    </location>
</feature>
<dbReference type="OrthoDB" id="674604at2759"/>
<dbReference type="VEuPathDB" id="FungiDB:ASPCADRAFT_128119"/>
<sequence>MAFDTRSLADSLPFGKTITHELTGAVKGTVNEALRLTNATLNAQDEDKVHAFLISLLKCTNLPEFVDDITDSSDALTEADRVRDNVDWAAIPWDGLTRPLRMFDIDTENMVDTTQMTSADQYCVLSHSWKGAEINYTDFTSATKENDANAPLAVPDGEGEQQHQKTTDVGLLEKRCLADLIAAIVRLGGQKLAEEHLADHLKQKTQQREFTDAMNKEEKTRRDLKTKQQQQDHAERILRGMGYDPAESDLAKWSTAAGEAWHDAENTRCEKLRLGAPSLSGNRAIFYARETLLKCLQRRKSLRKIKQAIKHTKNLFEERPFLPAEGKRYVWLDTCCINKADGDELSKSLALMGEWYANADFCLVHLDEGFSDQEWRDELSAHGRSQSVTEVPEVVEPECKSIDQPSQSQSPADTLVRPKLIHRFWHIIKSDIPWATRGWTLQELVLSKMTFYVNPHWKMLDRGIDQLGSYYYLTPFLDTYLQNTAPVSPDFATKFQRLWDCNADDEGDGEDGGEDDDNTTAAEEKAEEKNARDTVMFRRLAALLKRLEVIVPKFLSSQTATAQIDWAVDTCATKLCSDNPEANSIEDIMHLLDDPQVHREKGSGRNLTRSSDEDPRVNGLYRPFLRLLLGKLRDSALTAIRQDLATISKFGNISELHDWTLGAGPTKFSAFSVLTTSASRKTTAATDRAYCLMGILNVKFPAFPAEGLPKALSRLFDEVVIASSDVSVFNWSGKYYGSTIQGRSLYPSRIEAYQDRANSGDATNDVNKKLLDIFSAKQSETMKVAWEVESLLIQMLKLVKPLNHEKVPEQLLEDLDEIIDTLKTKPLDHLEGDRETLRDLKQQISVSGDVFDQESSKAQAAPDSSRIDHTQDPKQGSTFFRPSVRLPTLEMKSPMHITRGFSRPWREKKPPMSVLPTPPEEPDRVTEIFTKLAKSMEKGLESLRGFPSQDDDEEDEEHEAAAFLDPEAQHNDAPPVETDCRTRCNNPIVVSSSGISGTFDVQRVVVTMIDADALRSQIRRAVSGQKIEGWCRVSTGFAYTLVNFSCERDMLQQQLDMTEVNEKCLLAVSDTGKIPPSGPESGRSTFARQQLQKRIEMVQEPNLHAVAGEWVLARFSDVPTADWFLCRLELGAGRGFYGRRIATDAFTFANAIPEQGLNDYWHQFMTDKKEIFCKALHKYLQGKRIRRNTDDFFHNLQGGTEVPVIDPLHLLLEKIADGVVWLGDFTLRTMADHMRHHVTRSAMERIPPKVQAAVQDLNARKGLFPTMLLARLQNLSGVFAQLY</sequence>
<feature type="compositionally biased region" description="Acidic residues" evidence="1">
    <location>
        <begin position="949"/>
        <end position="958"/>
    </location>
</feature>
<evidence type="ECO:0000313" key="3">
    <source>
        <dbReference type="EMBL" id="OOF97933.1"/>
    </source>
</evidence>
<dbReference type="InterPro" id="IPR010730">
    <property type="entry name" value="HET"/>
</dbReference>
<evidence type="ECO:0000259" key="2">
    <source>
        <dbReference type="Pfam" id="PF06985"/>
    </source>
</evidence>
<dbReference type="EMBL" id="KV907496">
    <property type="protein sequence ID" value="OOF97933.1"/>
    <property type="molecule type" value="Genomic_DNA"/>
</dbReference>
<dbReference type="Proteomes" id="UP000188318">
    <property type="component" value="Unassembled WGS sequence"/>
</dbReference>
<evidence type="ECO:0000313" key="4">
    <source>
        <dbReference type="Proteomes" id="UP000188318"/>
    </source>
</evidence>
<keyword evidence="4" id="KW-1185">Reference proteome</keyword>
<evidence type="ECO:0000256" key="1">
    <source>
        <dbReference type="SAM" id="MobiDB-lite"/>
    </source>
</evidence>
<proteinExistence type="predicted"/>
<reference evidence="4" key="1">
    <citation type="journal article" date="2017" name="Genome Biol.">
        <title>Comparative genomics reveals high biological diversity and specific adaptations in the industrially and medically important fungal genus Aspergillus.</title>
        <authorList>
            <person name="de Vries R.P."/>
            <person name="Riley R."/>
            <person name="Wiebenga A."/>
            <person name="Aguilar-Osorio G."/>
            <person name="Amillis S."/>
            <person name="Uchima C.A."/>
            <person name="Anderluh G."/>
            <person name="Asadollahi M."/>
            <person name="Askin M."/>
            <person name="Barry K."/>
            <person name="Battaglia E."/>
            <person name="Bayram O."/>
            <person name="Benocci T."/>
            <person name="Braus-Stromeyer S.A."/>
            <person name="Caldana C."/>
            <person name="Canovas D."/>
            <person name="Cerqueira G.C."/>
            <person name="Chen F."/>
            <person name="Chen W."/>
            <person name="Choi C."/>
            <person name="Clum A."/>
            <person name="Dos Santos R.A."/>
            <person name="Damasio A.R."/>
            <person name="Diallinas G."/>
            <person name="Emri T."/>
            <person name="Fekete E."/>
            <person name="Flipphi M."/>
            <person name="Freyberg S."/>
            <person name="Gallo A."/>
            <person name="Gournas C."/>
            <person name="Habgood R."/>
            <person name="Hainaut M."/>
            <person name="Harispe M.L."/>
            <person name="Henrissat B."/>
            <person name="Hilden K.S."/>
            <person name="Hope R."/>
            <person name="Hossain A."/>
            <person name="Karabika E."/>
            <person name="Karaffa L."/>
            <person name="Karanyi Z."/>
            <person name="Krasevec N."/>
            <person name="Kuo A."/>
            <person name="Kusch H."/>
            <person name="LaButti K."/>
            <person name="Lagendijk E.L."/>
            <person name="Lapidus A."/>
            <person name="Levasseur A."/>
            <person name="Lindquist E."/>
            <person name="Lipzen A."/>
            <person name="Logrieco A.F."/>
            <person name="MacCabe A."/>
            <person name="Maekelae M.R."/>
            <person name="Malavazi I."/>
            <person name="Melin P."/>
            <person name="Meyer V."/>
            <person name="Mielnichuk N."/>
            <person name="Miskei M."/>
            <person name="Molnar A.P."/>
            <person name="Mule G."/>
            <person name="Ngan C.Y."/>
            <person name="Orejas M."/>
            <person name="Orosz E."/>
            <person name="Ouedraogo J.P."/>
            <person name="Overkamp K.M."/>
            <person name="Park H.-S."/>
            <person name="Perrone G."/>
            <person name="Piumi F."/>
            <person name="Punt P.J."/>
            <person name="Ram A.F."/>
            <person name="Ramon A."/>
            <person name="Rauscher S."/>
            <person name="Record E."/>
            <person name="Riano-Pachon D.M."/>
            <person name="Robert V."/>
            <person name="Roehrig J."/>
            <person name="Ruller R."/>
            <person name="Salamov A."/>
            <person name="Salih N.S."/>
            <person name="Samson R.A."/>
            <person name="Sandor E."/>
            <person name="Sanguinetti M."/>
            <person name="Schuetze T."/>
            <person name="Sepcic K."/>
            <person name="Shelest E."/>
            <person name="Sherlock G."/>
            <person name="Sophianopoulou V."/>
            <person name="Squina F.M."/>
            <person name="Sun H."/>
            <person name="Susca A."/>
            <person name="Todd R.B."/>
            <person name="Tsang A."/>
            <person name="Unkles S.E."/>
            <person name="van de Wiele N."/>
            <person name="van Rossen-Uffink D."/>
            <person name="Oliveira J.V."/>
            <person name="Vesth T.C."/>
            <person name="Visser J."/>
            <person name="Yu J.-H."/>
            <person name="Zhou M."/>
            <person name="Andersen M.R."/>
            <person name="Archer D.B."/>
            <person name="Baker S.E."/>
            <person name="Benoit I."/>
            <person name="Brakhage A.A."/>
            <person name="Braus G.H."/>
            <person name="Fischer R."/>
            <person name="Frisvad J.C."/>
            <person name="Goldman G.H."/>
            <person name="Houbraken J."/>
            <person name="Oakley B."/>
            <person name="Pocsi I."/>
            <person name="Scazzocchio C."/>
            <person name="Seiboth B."/>
            <person name="vanKuyk P.A."/>
            <person name="Wortman J."/>
            <person name="Dyer P.S."/>
            <person name="Grigoriev I.V."/>
        </authorList>
    </citation>
    <scope>NUCLEOTIDE SEQUENCE [LARGE SCALE GENOMIC DNA]</scope>
    <source>
        <strain evidence="4">ITEM 5010</strain>
    </source>
</reference>
<dbReference type="OMA" id="YAQSAFT"/>
<gene>
    <name evidence="3" type="ORF">ASPCADRAFT_128119</name>
</gene>
<feature type="domain" description="Heterokaryon incompatibility" evidence="2">
    <location>
        <begin position="305"/>
        <end position="443"/>
    </location>
</feature>
<protein>
    <recommendedName>
        <fullName evidence="2">Heterokaryon incompatibility domain-containing protein</fullName>
    </recommendedName>
</protein>
<feature type="region of interest" description="Disordered" evidence="1">
    <location>
        <begin position="944"/>
        <end position="977"/>
    </location>
</feature>
<feature type="region of interest" description="Disordered" evidence="1">
    <location>
        <begin position="848"/>
        <end position="883"/>
    </location>
</feature>